<dbReference type="AlphaFoldDB" id="A0A392W7M5"/>
<feature type="non-terminal residue" evidence="1">
    <location>
        <position position="68"/>
    </location>
</feature>
<accession>A0A392W7M5</accession>
<dbReference type="Proteomes" id="UP000265520">
    <property type="component" value="Unassembled WGS sequence"/>
</dbReference>
<dbReference type="EMBL" id="LXQA011369558">
    <property type="protein sequence ID" value="MCI94895.1"/>
    <property type="molecule type" value="Genomic_DNA"/>
</dbReference>
<reference evidence="1 2" key="1">
    <citation type="journal article" date="2018" name="Front. Plant Sci.">
        <title>Red Clover (Trifolium pratense) and Zigzag Clover (T. medium) - A Picture of Genomic Similarities and Differences.</title>
        <authorList>
            <person name="Dluhosova J."/>
            <person name="Istvanek J."/>
            <person name="Nedelnik J."/>
            <person name="Repkova J."/>
        </authorList>
    </citation>
    <scope>NUCLEOTIDE SEQUENCE [LARGE SCALE GENOMIC DNA]</scope>
    <source>
        <strain evidence="2">cv. 10/8</strain>
        <tissue evidence="1">Leaf</tissue>
    </source>
</reference>
<keyword evidence="2" id="KW-1185">Reference proteome</keyword>
<protein>
    <submittedName>
        <fullName evidence="1">Uncharacterized protein</fullName>
    </submittedName>
</protein>
<proteinExistence type="predicted"/>
<organism evidence="1 2">
    <name type="scientific">Trifolium medium</name>
    <dbReference type="NCBI Taxonomy" id="97028"/>
    <lineage>
        <taxon>Eukaryota</taxon>
        <taxon>Viridiplantae</taxon>
        <taxon>Streptophyta</taxon>
        <taxon>Embryophyta</taxon>
        <taxon>Tracheophyta</taxon>
        <taxon>Spermatophyta</taxon>
        <taxon>Magnoliopsida</taxon>
        <taxon>eudicotyledons</taxon>
        <taxon>Gunneridae</taxon>
        <taxon>Pentapetalae</taxon>
        <taxon>rosids</taxon>
        <taxon>fabids</taxon>
        <taxon>Fabales</taxon>
        <taxon>Fabaceae</taxon>
        <taxon>Papilionoideae</taxon>
        <taxon>50 kb inversion clade</taxon>
        <taxon>NPAAA clade</taxon>
        <taxon>Hologalegina</taxon>
        <taxon>IRL clade</taxon>
        <taxon>Trifolieae</taxon>
        <taxon>Trifolium</taxon>
    </lineage>
</organism>
<evidence type="ECO:0000313" key="2">
    <source>
        <dbReference type="Proteomes" id="UP000265520"/>
    </source>
</evidence>
<feature type="non-terminal residue" evidence="1">
    <location>
        <position position="1"/>
    </location>
</feature>
<evidence type="ECO:0000313" key="1">
    <source>
        <dbReference type="EMBL" id="MCI94895.1"/>
    </source>
</evidence>
<comment type="caution">
    <text evidence="1">The sequence shown here is derived from an EMBL/GenBank/DDBJ whole genome shotgun (WGS) entry which is preliminary data.</text>
</comment>
<sequence length="68" mass="7804">KKLQQAEESAASFKAEVEKVRDWLKEDKERRDDVEKGLRDSIADLEKKLKDEQDGASKLKDALEEANT</sequence>
<name>A0A392W7M5_9FABA</name>